<name>A0A9P4QX71_9PLEO</name>
<dbReference type="PANTHER" id="PTHR11276">
    <property type="entry name" value="DNA POLYMERASE TYPE-X FAMILY MEMBER"/>
    <property type="match status" value="1"/>
</dbReference>
<comment type="subcellular location">
    <subcellularLocation>
        <location evidence="1">Nucleus</location>
    </subcellularLocation>
</comment>
<evidence type="ECO:0000256" key="15">
    <source>
        <dbReference type="ARBA" id="ARBA00049244"/>
    </source>
</evidence>
<evidence type="ECO:0000256" key="11">
    <source>
        <dbReference type="ARBA" id="ARBA00023125"/>
    </source>
</evidence>
<dbReference type="InterPro" id="IPR022312">
    <property type="entry name" value="DNA_pol_X"/>
</dbReference>
<dbReference type="PRINTS" id="PR00869">
    <property type="entry name" value="DNAPOLX"/>
</dbReference>
<dbReference type="SMART" id="SM00483">
    <property type="entry name" value="POLXc"/>
    <property type="match status" value="1"/>
</dbReference>
<evidence type="ECO:0000256" key="13">
    <source>
        <dbReference type="ARBA" id="ARBA00023239"/>
    </source>
</evidence>
<dbReference type="InterPro" id="IPR028207">
    <property type="entry name" value="DNA_pol_B_palm_palm"/>
</dbReference>
<dbReference type="FunFam" id="1.10.150.20:FF:000010">
    <property type="entry name" value="DNA polymerase lambda"/>
    <property type="match status" value="1"/>
</dbReference>
<dbReference type="GO" id="GO:0003887">
    <property type="term" value="F:DNA-directed DNA polymerase activity"/>
    <property type="evidence" value="ECO:0007669"/>
    <property type="project" value="UniProtKB-KW"/>
</dbReference>
<dbReference type="Proteomes" id="UP000799444">
    <property type="component" value="Unassembled WGS sequence"/>
</dbReference>
<keyword evidence="10" id="KW-0239">DNA-directed DNA polymerase</keyword>
<proteinExistence type="inferred from homology"/>
<dbReference type="SUPFAM" id="SSF47802">
    <property type="entry name" value="DNA polymerase beta, N-terminal domain-like"/>
    <property type="match status" value="1"/>
</dbReference>
<dbReference type="Gene3D" id="3.30.210.10">
    <property type="entry name" value="DNA polymerase, thumb domain"/>
    <property type="match status" value="1"/>
</dbReference>
<evidence type="ECO:0000256" key="17">
    <source>
        <dbReference type="SAM" id="MobiDB-lite"/>
    </source>
</evidence>
<feature type="compositionally biased region" description="Polar residues" evidence="17">
    <location>
        <begin position="304"/>
        <end position="329"/>
    </location>
</feature>
<evidence type="ECO:0000256" key="5">
    <source>
        <dbReference type="ARBA" id="ARBA00022679"/>
    </source>
</evidence>
<keyword evidence="9" id="KW-0227">DNA damage</keyword>
<dbReference type="GO" id="GO:0016829">
    <property type="term" value="F:lyase activity"/>
    <property type="evidence" value="ECO:0007669"/>
    <property type="project" value="UniProtKB-KW"/>
</dbReference>
<dbReference type="OrthoDB" id="205514at2759"/>
<dbReference type="InterPro" id="IPR036420">
    <property type="entry name" value="BRCT_dom_sf"/>
</dbReference>
<evidence type="ECO:0000256" key="3">
    <source>
        <dbReference type="ARBA" id="ARBA00012417"/>
    </source>
</evidence>
<keyword evidence="7" id="KW-0235">DNA replication</keyword>
<evidence type="ECO:0000256" key="12">
    <source>
        <dbReference type="ARBA" id="ARBA00023204"/>
    </source>
</evidence>
<evidence type="ECO:0000259" key="18">
    <source>
        <dbReference type="SMART" id="SM00483"/>
    </source>
</evidence>
<gene>
    <name evidence="19" type="ORF">EJ04DRAFT_468829</name>
</gene>
<comment type="caution">
    <text evidence="19">The sequence shown here is derived from an EMBL/GenBank/DDBJ whole genome shotgun (WGS) entry which is preliminary data.</text>
</comment>
<evidence type="ECO:0000256" key="1">
    <source>
        <dbReference type="ARBA" id="ARBA00004123"/>
    </source>
</evidence>
<reference evidence="19" key="1">
    <citation type="journal article" date="2020" name="Stud. Mycol.">
        <title>101 Dothideomycetes genomes: a test case for predicting lifestyles and emergence of pathogens.</title>
        <authorList>
            <person name="Haridas S."/>
            <person name="Albert R."/>
            <person name="Binder M."/>
            <person name="Bloem J."/>
            <person name="Labutti K."/>
            <person name="Salamov A."/>
            <person name="Andreopoulos B."/>
            <person name="Baker S."/>
            <person name="Barry K."/>
            <person name="Bills G."/>
            <person name="Bluhm B."/>
            <person name="Cannon C."/>
            <person name="Castanera R."/>
            <person name="Culley D."/>
            <person name="Daum C."/>
            <person name="Ezra D."/>
            <person name="Gonzalez J."/>
            <person name="Henrissat B."/>
            <person name="Kuo A."/>
            <person name="Liang C."/>
            <person name="Lipzen A."/>
            <person name="Lutzoni F."/>
            <person name="Magnuson J."/>
            <person name="Mondo S."/>
            <person name="Nolan M."/>
            <person name="Ohm R."/>
            <person name="Pangilinan J."/>
            <person name="Park H.-J."/>
            <person name="Ramirez L."/>
            <person name="Alfaro M."/>
            <person name="Sun H."/>
            <person name="Tritt A."/>
            <person name="Yoshinaga Y."/>
            <person name="Zwiers L.-H."/>
            <person name="Turgeon B."/>
            <person name="Goodwin S."/>
            <person name="Spatafora J."/>
            <person name="Crous P."/>
            <person name="Grigoriev I."/>
        </authorList>
    </citation>
    <scope>NUCLEOTIDE SEQUENCE</scope>
    <source>
        <strain evidence="19">CBS 125425</strain>
    </source>
</reference>
<dbReference type="AlphaFoldDB" id="A0A9P4QX71"/>
<evidence type="ECO:0000313" key="20">
    <source>
        <dbReference type="Proteomes" id="UP000799444"/>
    </source>
</evidence>
<keyword evidence="4" id="KW-0237">DNA synthesis</keyword>
<feature type="compositionally biased region" description="Basic residues" evidence="17">
    <location>
        <begin position="402"/>
        <end position="420"/>
    </location>
</feature>
<feature type="active site" description="Nucleophile; Schiff-base intermediate with DNA; for 5'-dRP lyase activity" evidence="16">
    <location>
        <position position="502"/>
    </location>
</feature>
<dbReference type="Gene3D" id="1.10.150.20">
    <property type="entry name" value="5' to 3' exonuclease, C-terminal subdomain"/>
    <property type="match status" value="1"/>
</dbReference>
<dbReference type="SUPFAM" id="SSF81585">
    <property type="entry name" value="PsbU/PolX domain-like"/>
    <property type="match status" value="1"/>
</dbReference>
<accession>A0A9P4QX71</accession>
<evidence type="ECO:0000256" key="6">
    <source>
        <dbReference type="ARBA" id="ARBA00022695"/>
    </source>
</evidence>
<dbReference type="Gene3D" id="3.40.50.10190">
    <property type="entry name" value="BRCT domain"/>
    <property type="match status" value="1"/>
</dbReference>
<comment type="similarity">
    <text evidence="2">Belongs to the DNA polymerase type-X family.</text>
</comment>
<feature type="region of interest" description="Disordered" evidence="17">
    <location>
        <begin position="278"/>
        <end position="329"/>
    </location>
</feature>
<dbReference type="InterPro" id="IPR029398">
    <property type="entry name" value="PolB_thumb"/>
</dbReference>
<dbReference type="InterPro" id="IPR002054">
    <property type="entry name" value="DNA-dir_DNA_pol_X"/>
</dbReference>
<keyword evidence="11" id="KW-0238">DNA-binding</keyword>
<dbReference type="InterPro" id="IPR018944">
    <property type="entry name" value="DNA_pol_lambd_fingers_domain"/>
</dbReference>
<feature type="region of interest" description="Disordered" evidence="17">
    <location>
        <begin position="45"/>
        <end position="65"/>
    </location>
</feature>
<feature type="domain" description="DNA-directed DNA polymerase X" evidence="18">
    <location>
        <begin position="441"/>
        <end position="768"/>
    </location>
</feature>
<comment type="catalytic activity">
    <reaction evidence="15">
        <text>DNA(n) + a 2'-deoxyribonucleoside 5'-triphosphate = DNA(n+1) + diphosphate</text>
        <dbReference type="Rhea" id="RHEA:22508"/>
        <dbReference type="Rhea" id="RHEA-COMP:17339"/>
        <dbReference type="Rhea" id="RHEA-COMP:17340"/>
        <dbReference type="ChEBI" id="CHEBI:33019"/>
        <dbReference type="ChEBI" id="CHEBI:61560"/>
        <dbReference type="ChEBI" id="CHEBI:173112"/>
        <dbReference type="EC" id="2.7.7.7"/>
    </reaction>
</comment>
<evidence type="ECO:0000256" key="16">
    <source>
        <dbReference type="PIRSR" id="PIRSR622312-50"/>
    </source>
</evidence>
<dbReference type="PANTHER" id="PTHR11276:SF28">
    <property type="entry name" value="DNA POLYMERASE LAMBDA"/>
    <property type="match status" value="1"/>
</dbReference>
<sequence>MSDEELEAKIAFFKDQELLDISDDETDFPDEGYFMAERALADTKAMPPPNLARKNSSFLGPNPKERQAAFETHALKQRANRRYDAQGLTRSATDPESTAKKSTTTERSVTRTSNPMASPRKQLKRITSLPELTPHGKDESLFYKRMGMVPRELKSGKSAKPAEIRLEPEHRQLLREKIIYFYPNDDISMPRRVRIHKIIQLGAAWVTQWRDDITHVMVDDATYTYSQLLKHLNRAGLPRHVALVKFDPYVPQCIEFSTLLDPAASRFLVKGAPISTATARSRARSSSPSSQASLQVKLSRRQVAAQNSPGTQDSIGRTFSPMASSNIPDSSAEIVKDSFVRPSPDRPEQLQPYTARIGDALSQAIQEAKAISHLPLDEEDVDYGSENEKESENDTDEEHTKPIQKHTSKPKSPRSKGRKTKGMDQNAFQCMNPGTSLSSTTPNARTIQILEEMCKYYDQMQDQWRTLAYRKGITTLRKQPVKITTKEEAAALPFIGTRLAEKIEEIVLTDRLRKLDNTRGDPADKVLRLFLSIYGVGLSQANKWIQAGYFTLDDLAAKAKLTDNQKVGIAHYDDFAARIPRAEVEAHGAFVKDYLKKIDPGFEVTIMGSYRRGAKDSGDVDLIISKPGTSMSTMRAIVFGQLVSGLFAADFLKVSLATSHRLNDGSKWHGASCLPHSNTWRRLDLLLVPEEEMGAALLYFTGNDIFNRSMRLLASKKGMRLNQRGLYKDVIRSRNRERITEGTLVESRSEKRIFEILGVPWRAPAERIC</sequence>
<keyword evidence="8" id="KW-0479">Metal-binding</keyword>
<dbReference type="PRINTS" id="PR00870">
    <property type="entry name" value="DNAPOLXBETA"/>
</dbReference>
<dbReference type="GO" id="GO:0003677">
    <property type="term" value="F:DNA binding"/>
    <property type="evidence" value="ECO:0007669"/>
    <property type="project" value="UniProtKB-KW"/>
</dbReference>
<dbReference type="InterPro" id="IPR019843">
    <property type="entry name" value="DNA_pol-X_BS"/>
</dbReference>
<dbReference type="Pfam" id="PF14791">
    <property type="entry name" value="DNA_pol_B_thumb"/>
    <property type="match status" value="1"/>
</dbReference>
<dbReference type="GO" id="GO:0005634">
    <property type="term" value="C:nucleus"/>
    <property type="evidence" value="ECO:0007669"/>
    <property type="project" value="UniProtKB-SubCell"/>
</dbReference>
<dbReference type="InterPro" id="IPR002008">
    <property type="entry name" value="DNA_pol_X_beta-like"/>
</dbReference>
<dbReference type="FunFam" id="1.10.150.110:FF:000005">
    <property type="entry name" value="DNA polymerase POL4"/>
    <property type="match status" value="1"/>
</dbReference>
<dbReference type="Gene3D" id="3.30.460.10">
    <property type="entry name" value="Beta Polymerase, domain 2"/>
    <property type="match status" value="1"/>
</dbReference>
<feature type="compositionally biased region" description="Low complexity" evidence="17">
    <location>
        <begin position="278"/>
        <end position="293"/>
    </location>
</feature>
<evidence type="ECO:0000256" key="2">
    <source>
        <dbReference type="ARBA" id="ARBA00008323"/>
    </source>
</evidence>
<keyword evidence="14" id="KW-0539">Nucleus</keyword>
<dbReference type="InterPro" id="IPR027421">
    <property type="entry name" value="DNA_pol_lamdba_lyase_dom_sf"/>
</dbReference>
<dbReference type="CDD" id="cd00141">
    <property type="entry name" value="NT_POLXc"/>
    <property type="match status" value="1"/>
</dbReference>
<dbReference type="GO" id="GO:0006260">
    <property type="term" value="P:DNA replication"/>
    <property type="evidence" value="ECO:0007669"/>
    <property type="project" value="UniProtKB-KW"/>
</dbReference>
<dbReference type="InterPro" id="IPR037160">
    <property type="entry name" value="DNA_Pol_thumb_sf"/>
</dbReference>
<keyword evidence="20" id="KW-1185">Reference proteome</keyword>
<keyword evidence="5" id="KW-0808">Transferase</keyword>
<dbReference type="EMBL" id="ML996165">
    <property type="protein sequence ID" value="KAF2733165.1"/>
    <property type="molecule type" value="Genomic_DNA"/>
</dbReference>
<evidence type="ECO:0000256" key="4">
    <source>
        <dbReference type="ARBA" id="ARBA00022634"/>
    </source>
</evidence>
<keyword evidence="12" id="KW-0234">DNA repair</keyword>
<dbReference type="GO" id="GO:0006303">
    <property type="term" value="P:double-strand break repair via nonhomologous end joining"/>
    <property type="evidence" value="ECO:0007669"/>
    <property type="project" value="TreeGrafter"/>
</dbReference>
<organism evidence="19 20">
    <name type="scientific">Polyplosphaeria fusca</name>
    <dbReference type="NCBI Taxonomy" id="682080"/>
    <lineage>
        <taxon>Eukaryota</taxon>
        <taxon>Fungi</taxon>
        <taxon>Dikarya</taxon>
        <taxon>Ascomycota</taxon>
        <taxon>Pezizomycotina</taxon>
        <taxon>Dothideomycetes</taxon>
        <taxon>Pleosporomycetidae</taxon>
        <taxon>Pleosporales</taxon>
        <taxon>Tetraplosphaeriaceae</taxon>
        <taxon>Polyplosphaeria</taxon>
    </lineage>
</organism>
<dbReference type="Pfam" id="PF14716">
    <property type="entry name" value="HHH_8"/>
    <property type="match status" value="1"/>
</dbReference>
<dbReference type="GO" id="GO:0046872">
    <property type="term" value="F:metal ion binding"/>
    <property type="evidence" value="ECO:0007669"/>
    <property type="project" value="UniProtKB-KW"/>
</dbReference>
<feature type="compositionally biased region" description="Polar residues" evidence="17">
    <location>
        <begin position="426"/>
        <end position="441"/>
    </location>
</feature>
<dbReference type="PROSITE" id="PS00522">
    <property type="entry name" value="DNA_POLYMERASE_X"/>
    <property type="match status" value="1"/>
</dbReference>
<evidence type="ECO:0000256" key="9">
    <source>
        <dbReference type="ARBA" id="ARBA00022763"/>
    </source>
</evidence>
<dbReference type="InterPro" id="IPR010996">
    <property type="entry name" value="HHH_MUS81"/>
</dbReference>
<dbReference type="Gene3D" id="1.10.150.110">
    <property type="entry name" value="DNA polymerase beta, N-terminal domain-like"/>
    <property type="match status" value="1"/>
</dbReference>
<evidence type="ECO:0000256" key="10">
    <source>
        <dbReference type="ARBA" id="ARBA00022932"/>
    </source>
</evidence>
<dbReference type="Pfam" id="PF14792">
    <property type="entry name" value="DNA_pol_B_palm"/>
    <property type="match status" value="1"/>
</dbReference>
<dbReference type="EC" id="2.7.7.7" evidence="3"/>
<protein>
    <recommendedName>
        <fullName evidence="3">DNA-directed DNA polymerase</fullName>
        <ecNumber evidence="3">2.7.7.7</ecNumber>
    </recommendedName>
</protein>
<keyword evidence="6" id="KW-0548">Nucleotidyltransferase</keyword>
<evidence type="ECO:0000256" key="14">
    <source>
        <dbReference type="ARBA" id="ARBA00023242"/>
    </source>
</evidence>
<evidence type="ECO:0000256" key="7">
    <source>
        <dbReference type="ARBA" id="ARBA00022705"/>
    </source>
</evidence>
<dbReference type="SUPFAM" id="SSF81301">
    <property type="entry name" value="Nucleotidyltransferase"/>
    <property type="match status" value="1"/>
</dbReference>
<evidence type="ECO:0000313" key="19">
    <source>
        <dbReference type="EMBL" id="KAF2733165.1"/>
    </source>
</evidence>
<dbReference type="InterPro" id="IPR043519">
    <property type="entry name" value="NT_sf"/>
</dbReference>
<feature type="region of interest" description="Disordered" evidence="17">
    <location>
        <begin position="77"/>
        <end position="134"/>
    </location>
</feature>
<dbReference type="FunFam" id="3.30.210.10:FF:000001">
    <property type="entry name" value="DNA polymerase lambda"/>
    <property type="match status" value="1"/>
</dbReference>
<feature type="region of interest" description="Disordered" evidence="17">
    <location>
        <begin position="372"/>
        <end position="441"/>
    </location>
</feature>
<keyword evidence="13" id="KW-0456">Lyase</keyword>
<evidence type="ECO:0000256" key="8">
    <source>
        <dbReference type="ARBA" id="ARBA00022723"/>
    </source>
</evidence>
<dbReference type="Pfam" id="PF10391">
    <property type="entry name" value="DNA_pol_lambd_f"/>
    <property type="match status" value="1"/>
</dbReference>